<dbReference type="Gene3D" id="3.40.50.2300">
    <property type="match status" value="2"/>
</dbReference>
<evidence type="ECO:0000313" key="5">
    <source>
        <dbReference type="EMBL" id="GAA1853503.1"/>
    </source>
</evidence>
<accession>A0ABN2N8H2</accession>
<proteinExistence type="inferred from homology"/>
<dbReference type="PANTHER" id="PTHR30483">
    <property type="entry name" value="LEUCINE-SPECIFIC-BINDING PROTEIN"/>
    <property type="match status" value="1"/>
</dbReference>
<dbReference type="Proteomes" id="UP001500449">
    <property type="component" value="Unassembled WGS sequence"/>
</dbReference>
<dbReference type="EMBL" id="BAAAQK010000009">
    <property type="protein sequence ID" value="GAA1853503.1"/>
    <property type="molecule type" value="Genomic_DNA"/>
</dbReference>
<dbReference type="SUPFAM" id="SSF53822">
    <property type="entry name" value="Periplasmic binding protein-like I"/>
    <property type="match status" value="1"/>
</dbReference>
<protein>
    <submittedName>
        <fullName evidence="5">ABC transporter substrate-binding protein</fullName>
    </submittedName>
</protein>
<evidence type="ECO:0000313" key="6">
    <source>
        <dbReference type="Proteomes" id="UP001500449"/>
    </source>
</evidence>
<organism evidence="5 6">
    <name type="scientific">Pseudonocardia ailaonensis</name>
    <dbReference type="NCBI Taxonomy" id="367279"/>
    <lineage>
        <taxon>Bacteria</taxon>
        <taxon>Bacillati</taxon>
        <taxon>Actinomycetota</taxon>
        <taxon>Actinomycetes</taxon>
        <taxon>Pseudonocardiales</taxon>
        <taxon>Pseudonocardiaceae</taxon>
        <taxon>Pseudonocardia</taxon>
    </lineage>
</organism>
<dbReference type="PANTHER" id="PTHR30483:SF6">
    <property type="entry name" value="PERIPLASMIC BINDING PROTEIN OF ABC TRANSPORTER FOR NATURAL AMINO ACIDS"/>
    <property type="match status" value="1"/>
</dbReference>
<evidence type="ECO:0000256" key="3">
    <source>
        <dbReference type="SAM" id="SignalP"/>
    </source>
</evidence>
<comment type="caution">
    <text evidence="5">The sequence shown here is derived from an EMBL/GenBank/DDBJ whole genome shotgun (WGS) entry which is preliminary data.</text>
</comment>
<dbReference type="InterPro" id="IPR028081">
    <property type="entry name" value="Leu-bd"/>
</dbReference>
<name>A0ABN2N8H2_9PSEU</name>
<sequence>MKIVNMSRTPGKAWPSLTATSLLALLVLTACGSGSGADPVDGGLPQTIRIVSINPETGPFTYAGLGAEEGYKVATKEINDTRFFGDSTLSVTYEDDKGEPVTAANKLSTAVSDRSIPAVFGSVASPSALAMSPIAQKAGLPIIYTQAGSDGVVVGDYTWRATPLMISFYPIMKKFVAEQGWKSLGIIYTTSSPTLAKIGSTVLPDLAKELGINVVASVGTTPTTQDFSAPIAQILGAKPDGVALIQSGASNVTAMTQLRQAGYTGPVLGNSAAGAGNLTPAGPDGAGMVWPTDFSSLVSSPGSEKFSGLYRQMFGKEPTNYAAEAYDAAWFVARAIKAAGSTDRAKVKDAMVAAGKEPMSGALGDQLRWVDGTLQAPGVVVEWTGTAEKLLYNGKDV</sequence>
<evidence type="ECO:0000259" key="4">
    <source>
        <dbReference type="Pfam" id="PF13458"/>
    </source>
</evidence>
<keyword evidence="6" id="KW-1185">Reference proteome</keyword>
<keyword evidence="2 3" id="KW-0732">Signal</keyword>
<evidence type="ECO:0000256" key="2">
    <source>
        <dbReference type="ARBA" id="ARBA00022729"/>
    </source>
</evidence>
<dbReference type="Pfam" id="PF13458">
    <property type="entry name" value="Peripla_BP_6"/>
    <property type="match status" value="1"/>
</dbReference>
<reference evidence="5 6" key="1">
    <citation type="journal article" date="2019" name="Int. J. Syst. Evol. Microbiol.">
        <title>The Global Catalogue of Microorganisms (GCM) 10K type strain sequencing project: providing services to taxonomists for standard genome sequencing and annotation.</title>
        <authorList>
            <consortium name="The Broad Institute Genomics Platform"/>
            <consortium name="The Broad Institute Genome Sequencing Center for Infectious Disease"/>
            <person name="Wu L."/>
            <person name="Ma J."/>
        </authorList>
    </citation>
    <scope>NUCLEOTIDE SEQUENCE [LARGE SCALE GENOMIC DNA]</scope>
    <source>
        <strain evidence="5 6">JCM 16009</strain>
    </source>
</reference>
<dbReference type="InterPro" id="IPR051010">
    <property type="entry name" value="BCAA_transport"/>
</dbReference>
<evidence type="ECO:0000256" key="1">
    <source>
        <dbReference type="ARBA" id="ARBA00010062"/>
    </source>
</evidence>
<feature type="signal peptide" evidence="3">
    <location>
        <begin position="1"/>
        <end position="37"/>
    </location>
</feature>
<feature type="chain" id="PRO_5046610253" evidence="3">
    <location>
        <begin position="38"/>
        <end position="397"/>
    </location>
</feature>
<comment type="similarity">
    <text evidence="1">Belongs to the leucine-binding protein family.</text>
</comment>
<dbReference type="PROSITE" id="PS51257">
    <property type="entry name" value="PROKAR_LIPOPROTEIN"/>
    <property type="match status" value="1"/>
</dbReference>
<gene>
    <name evidence="5" type="ORF">GCM10009836_36990</name>
</gene>
<feature type="domain" description="Leucine-binding protein" evidence="4">
    <location>
        <begin position="47"/>
        <end position="384"/>
    </location>
</feature>
<dbReference type="InterPro" id="IPR028082">
    <property type="entry name" value="Peripla_BP_I"/>
</dbReference>